<dbReference type="InterPro" id="IPR011256">
    <property type="entry name" value="Reg_factor_effector_dom_sf"/>
</dbReference>
<organism evidence="1 2">
    <name type="scientific">Cryobacterium psychrophilum</name>
    <dbReference type="NCBI Taxonomy" id="41988"/>
    <lineage>
        <taxon>Bacteria</taxon>
        <taxon>Bacillati</taxon>
        <taxon>Actinomycetota</taxon>
        <taxon>Actinomycetes</taxon>
        <taxon>Micrococcales</taxon>
        <taxon>Microbacteriaceae</taxon>
        <taxon>Cryobacterium</taxon>
    </lineage>
</organism>
<protein>
    <submittedName>
        <fullName evidence="1">Heme-binding protein</fullName>
    </submittedName>
</protein>
<comment type="caution">
    <text evidence="1">The sequence shown here is derived from an EMBL/GenBank/DDBJ whole genome shotgun (WGS) entry which is preliminary data.</text>
</comment>
<accession>A0A4Y8KRZ8</accession>
<dbReference type="Gene3D" id="3.20.80.10">
    <property type="entry name" value="Regulatory factor, effector binding domain"/>
    <property type="match status" value="2"/>
</dbReference>
<dbReference type="InterPro" id="IPR006917">
    <property type="entry name" value="SOUL_heme-bd"/>
</dbReference>
<dbReference type="PANTHER" id="PTHR11220">
    <property type="entry name" value="HEME-BINDING PROTEIN-RELATED"/>
    <property type="match status" value="1"/>
</dbReference>
<dbReference type="RefSeq" id="WP_134171785.1">
    <property type="nucleotide sequence ID" value="NZ_SODI01000001.1"/>
</dbReference>
<evidence type="ECO:0000313" key="1">
    <source>
        <dbReference type="EMBL" id="TFD82400.1"/>
    </source>
</evidence>
<dbReference type="AlphaFoldDB" id="A0A4Y8KRZ8"/>
<dbReference type="EMBL" id="SOHQ01000001">
    <property type="protein sequence ID" value="TFD82400.1"/>
    <property type="molecule type" value="Genomic_DNA"/>
</dbReference>
<proteinExistence type="predicted"/>
<evidence type="ECO:0000313" key="2">
    <source>
        <dbReference type="Proteomes" id="UP000298218"/>
    </source>
</evidence>
<dbReference type="Pfam" id="PF04832">
    <property type="entry name" value="SOUL"/>
    <property type="match status" value="2"/>
</dbReference>
<keyword evidence="2" id="KW-1185">Reference proteome</keyword>
<dbReference type="PANTHER" id="PTHR11220:SF58">
    <property type="entry name" value="SOUL HEME-BINDING FAMILY PROTEIN"/>
    <property type="match status" value="1"/>
</dbReference>
<reference evidence="1 2" key="1">
    <citation type="submission" date="2019-03" db="EMBL/GenBank/DDBJ databases">
        <title>Genomics of glacier-inhabiting Cryobacterium strains.</title>
        <authorList>
            <person name="Liu Q."/>
            <person name="Xin Y.-H."/>
        </authorList>
    </citation>
    <scope>NUCLEOTIDE SEQUENCE [LARGE SCALE GENOMIC DNA]</scope>
    <source>
        <strain evidence="1 2">CGMCC 1.4292</strain>
    </source>
</reference>
<dbReference type="Proteomes" id="UP000298218">
    <property type="component" value="Unassembled WGS sequence"/>
</dbReference>
<dbReference type="SUPFAM" id="SSF55136">
    <property type="entry name" value="Probable bacterial effector-binding domain"/>
    <property type="match status" value="1"/>
</dbReference>
<gene>
    <name evidence="1" type="ORF">E3T53_00565</name>
</gene>
<name>A0A4Y8KRZ8_9MICO</name>
<sequence>MTEQQPYNVVRTYDDFELRRYPEHLLAEVTTDGPFKDAGNRAFRYLFAYISGENLSSQKVAMTAPVVQAGASEKIAMTAPVVQQGSTTTGLYEVAFVLPAGLTADSAPQPTSPRVRLRTVPEGVVATLRFRGGWSEANFTRHLEQLRTALAAAGLTAAGAPRYARFDPPFQPAFLRRNEVMLDID</sequence>
<dbReference type="OrthoDB" id="2156220at2"/>